<evidence type="ECO:0000313" key="6">
    <source>
        <dbReference type="Proteomes" id="UP001226577"/>
    </source>
</evidence>
<keyword evidence="1" id="KW-0285">Flavoprotein</keyword>
<dbReference type="EMBL" id="JAUSRE010000025">
    <property type="protein sequence ID" value="MDP9890292.1"/>
    <property type="molecule type" value="Genomic_DNA"/>
</dbReference>
<sequence>MKILGIDGSPHGPGKTAKVVGHVLEGAASQGAAVDLITCGAPDAVNRIAEADAVVFGSPTYRASHSSALRVLLEKIDRDGAKAPLLATPAAVVMTGGSVAHFLGTEDLAGVLRGFFGTQVLAPSLFFHPLHFDSEGNTVPDAIEQCRTHGAALWELTAAVRNSTALKSLKPLV</sequence>
<dbReference type="EC" id="1.5.1.38" evidence="5"/>
<dbReference type="RefSeq" id="WP_307311397.1">
    <property type="nucleotide sequence ID" value="NZ_JAUSRE010000025.1"/>
</dbReference>
<evidence type="ECO:0000256" key="3">
    <source>
        <dbReference type="ARBA" id="ARBA00023002"/>
    </source>
</evidence>
<gene>
    <name evidence="5" type="ORF">J2X98_003906</name>
</gene>
<evidence type="ECO:0000256" key="2">
    <source>
        <dbReference type="ARBA" id="ARBA00022643"/>
    </source>
</evidence>
<protein>
    <submittedName>
        <fullName evidence="5">FMN reductase</fullName>
        <ecNumber evidence="5">1.5.1.38</ecNumber>
    </submittedName>
</protein>
<dbReference type="InterPro" id="IPR051814">
    <property type="entry name" value="NAD(P)H-dep_FMN_reductase"/>
</dbReference>
<dbReference type="PANTHER" id="PTHR43408:SF2">
    <property type="entry name" value="FMN REDUCTASE (NADPH)"/>
    <property type="match status" value="1"/>
</dbReference>
<evidence type="ECO:0000259" key="4">
    <source>
        <dbReference type="Pfam" id="PF03358"/>
    </source>
</evidence>
<dbReference type="Proteomes" id="UP001226577">
    <property type="component" value="Unassembled WGS sequence"/>
</dbReference>
<accession>A0ABT9RZ05</accession>
<dbReference type="Pfam" id="PF03358">
    <property type="entry name" value="FMN_red"/>
    <property type="match status" value="1"/>
</dbReference>
<keyword evidence="2" id="KW-0288">FMN</keyword>
<reference evidence="5 6" key="1">
    <citation type="submission" date="2023-07" db="EMBL/GenBank/DDBJ databases">
        <title>Sorghum-associated microbial communities from plants grown in Nebraska, USA.</title>
        <authorList>
            <person name="Schachtman D."/>
        </authorList>
    </citation>
    <scope>NUCLEOTIDE SEQUENCE [LARGE SCALE GENOMIC DNA]</scope>
    <source>
        <strain evidence="5 6">CC222</strain>
    </source>
</reference>
<dbReference type="GO" id="GO:0052873">
    <property type="term" value="F:FMN reductase (NADPH) activity"/>
    <property type="evidence" value="ECO:0007669"/>
    <property type="project" value="UniProtKB-EC"/>
</dbReference>
<feature type="domain" description="NADPH-dependent FMN reductase-like" evidence="4">
    <location>
        <begin position="44"/>
        <end position="123"/>
    </location>
</feature>
<dbReference type="InterPro" id="IPR005025">
    <property type="entry name" value="FMN_Rdtase-like_dom"/>
</dbReference>
<dbReference type="InterPro" id="IPR029039">
    <property type="entry name" value="Flavoprotein-like_sf"/>
</dbReference>
<evidence type="ECO:0000313" key="5">
    <source>
        <dbReference type="EMBL" id="MDP9890292.1"/>
    </source>
</evidence>
<dbReference type="PANTHER" id="PTHR43408">
    <property type="entry name" value="FMN REDUCTASE (NADPH)"/>
    <property type="match status" value="1"/>
</dbReference>
<dbReference type="SUPFAM" id="SSF52218">
    <property type="entry name" value="Flavoproteins"/>
    <property type="match status" value="1"/>
</dbReference>
<name>A0ABT9RZ05_9MICC</name>
<organism evidence="5 6">
    <name type="scientific">Pseudarthrobacter enclensis</name>
    <dbReference type="NCBI Taxonomy" id="993070"/>
    <lineage>
        <taxon>Bacteria</taxon>
        <taxon>Bacillati</taxon>
        <taxon>Actinomycetota</taxon>
        <taxon>Actinomycetes</taxon>
        <taxon>Micrococcales</taxon>
        <taxon>Micrococcaceae</taxon>
        <taxon>Pseudarthrobacter</taxon>
    </lineage>
</organism>
<evidence type="ECO:0000256" key="1">
    <source>
        <dbReference type="ARBA" id="ARBA00022630"/>
    </source>
</evidence>
<dbReference type="Gene3D" id="3.40.50.360">
    <property type="match status" value="1"/>
</dbReference>
<proteinExistence type="predicted"/>
<comment type="caution">
    <text evidence="5">The sequence shown here is derived from an EMBL/GenBank/DDBJ whole genome shotgun (WGS) entry which is preliminary data.</text>
</comment>
<keyword evidence="3 5" id="KW-0560">Oxidoreductase</keyword>
<keyword evidence="6" id="KW-1185">Reference proteome</keyword>